<keyword evidence="14" id="KW-1015">Disulfide bond</keyword>
<keyword evidence="10 20" id="KW-0378">Hydrolase</keyword>
<keyword evidence="9 21" id="KW-0732">Signal</keyword>
<keyword evidence="20" id="KW-0812">Transmembrane</keyword>
<evidence type="ECO:0000256" key="17">
    <source>
        <dbReference type="PIRSR" id="PIRSR634016-1"/>
    </source>
</evidence>
<dbReference type="GO" id="GO:0042277">
    <property type="term" value="F:peptide binding"/>
    <property type="evidence" value="ECO:0007669"/>
    <property type="project" value="TreeGrafter"/>
</dbReference>
<comment type="catalytic activity">
    <reaction evidence="1">
        <text>Release of an N-terminal amino acid, Xaa-|-Yaa- from a peptide, amide or arylamide. Xaa is preferably Ala, but may be most amino acids including Pro (slow action). When a terminal hydrophobic residue is followed by a prolyl residue, the two may be released as an intact Xaa-Pro dipeptide.</text>
        <dbReference type="EC" id="3.4.11.2"/>
    </reaction>
</comment>
<dbReference type="EMBL" id="GALX01002717">
    <property type="protein sequence ID" value="JAB65749.1"/>
    <property type="molecule type" value="Transcribed_RNA"/>
</dbReference>
<evidence type="ECO:0000256" key="6">
    <source>
        <dbReference type="ARBA" id="ARBA00022622"/>
    </source>
</evidence>
<evidence type="ECO:0000256" key="4">
    <source>
        <dbReference type="ARBA" id="ARBA00022438"/>
    </source>
</evidence>
<dbReference type="InterPro" id="IPR014782">
    <property type="entry name" value="Peptidase_M1_dom"/>
</dbReference>
<dbReference type="PRINTS" id="PR00756">
    <property type="entry name" value="ALADIPTASE"/>
</dbReference>
<evidence type="ECO:0000256" key="14">
    <source>
        <dbReference type="ARBA" id="ARBA00023157"/>
    </source>
</evidence>
<dbReference type="SUPFAM" id="SSF63737">
    <property type="entry name" value="Leukotriene A4 hydrolase N-terminal domain"/>
    <property type="match status" value="1"/>
</dbReference>
<dbReference type="InterPro" id="IPR042097">
    <property type="entry name" value="Aminopeptidase_N-like_N_sf"/>
</dbReference>
<dbReference type="Gene3D" id="1.10.390.10">
    <property type="entry name" value="Neutral Protease Domain 2"/>
    <property type="match status" value="1"/>
</dbReference>
<dbReference type="EC" id="3.4.11.-" evidence="20"/>
<dbReference type="Pfam" id="PF17900">
    <property type="entry name" value="Peptidase_M1_N"/>
    <property type="match status" value="1"/>
</dbReference>
<evidence type="ECO:0000256" key="9">
    <source>
        <dbReference type="ARBA" id="ARBA00022729"/>
    </source>
</evidence>
<dbReference type="InterPro" id="IPR001930">
    <property type="entry name" value="Peptidase_M1"/>
</dbReference>
<feature type="domain" description="ERAP1-like C-terminal" evidence="23">
    <location>
        <begin position="545"/>
        <end position="858"/>
    </location>
</feature>
<evidence type="ECO:0000256" key="16">
    <source>
        <dbReference type="ARBA" id="ARBA00023288"/>
    </source>
</evidence>
<evidence type="ECO:0000256" key="2">
    <source>
        <dbReference type="ARBA" id="ARBA00004609"/>
    </source>
</evidence>
<dbReference type="GO" id="GO:0043171">
    <property type="term" value="P:peptide catabolic process"/>
    <property type="evidence" value="ECO:0007669"/>
    <property type="project" value="TreeGrafter"/>
</dbReference>
<evidence type="ECO:0000256" key="10">
    <source>
        <dbReference type="ARBA" id="ARBA00022801"/>
    </source>
</evidence>
<evidence type="ECO:0000256" key="18">
    <source>
        <dbReference type="PIRSR" id="PIRSR634016-3"/>
    </source>
</evidence>
<dbReference type="GO" id="GO:0008270">
    <property type="term" value="F:zinc ion binding"/>
    <property type="evidence" value="ECO:0007669"/>
    <property type="project" value="UniProtKB-UniRule"/>
</dbReference>
<dbReference type="FunFam" id="2.60.40.1910:FF:000008">
    <property type="entry name" value="Aminopeptidase"/>
    <property type="match status" value="1"/>
</dbReference>
<dbReference type="AlphaFoldDB" id="V5GNP2"/>
<dbReference type="Pfam" id="PF11838">
    <property type="entry name" value="ERAP1_C"/>
    <property type="match status" value="1"/>
</dbReference>
<keyword evidence="15" id="KW-0325">Glycoprotein</keyword>
<evidence type="ECO:0000259" key="22">
    <source>
        <dbReference type="Pfam" id="PF01433"/>
    </source>
</evidence>
<sequence>MDNLKILGKILFLLLVSEALADDVHLPTHLTPYKYSLDLVLDPRATTYDGLVEITFSDTDTKINTIQLHASSETIEIHDALLNFEYSCNVTKADSDTDVVTLTCPKDSLEKQNTLIINFKGTYSVNDMKGLYKSTYMEDGVEYVLLATQFEPVAARRAFPCFDEPSLKATFDIFITHPNDYSALSNTASKKTFQIGPDNIQTQFETTPSMSTYLVAFIVSKFVSNSDGKTRDYDDQIFSRPSAKEFTSVAATYAPALIDLLSEWTGINYEDLGNTQAYQVAIPDFAPGAMENWGLITFREVDLLDDKNNTSNAAKQRIITTIAHELAHQWYGDYVTLDWWSDTWLNEGFATYFQYLISDQLDDNLDTMRQFIVNELQAVLQADAIPSALPLTSDVNSAAEVSNKFDDVSYSKGASIIWMLRNIITEDTFQKGLNSYLKTFKYGNSNPTNLLNSFNASTPDKLGLNKIMDNWIHKSGFPLVTANLNGSTVVLTQERFLFQNDSEAEATQWYIPISYTTGADKEFIYELSDWLKPNSTVEVELNDTWILINVYQTGYYRVNYEHELWHRIITVLESNKDYIDVLNRAQLIDDMFNIARAGKISYDMVFHLAGYLESETAYYPWVSAFNALSYIFGKLNDAEAEKLLQEEVLSWINKAFPANSTDTGKEHVDKLKEVLIQDWGCKLGQEECIKYVNETFQSYKENKSLPDYNKRGLVFCHGFRISAKPEEDYKVLLDIFKDSTSVVEQNEIISALGCSENSEILTKYLSEAISSNSSIRKQDAIYVFRAVYTHSAVGVNVTLNFLENNAKNITDRFSGMSLLSNVIFALADKVASDEQIKQLTKIITDNSDNEGVKLISQRVTEITTANKNWRDAHAADIKKILNANKNAAHIPQPVTLLLVIAFTLLYIFSGKY</sequence>
<evidence type="ECO:0000256" key="11">
    <source>
        <dbReference type="ARBA" id="ARBA00022833"/>
    </source>
</evidence>
<dbReference type="GO" id="GO:0005886">
    <property type="term" value="C:plasma membrane"/>
    <property type="evidence" value="ECO:0007669"/>
    <property type="project" value="UniProtKB-SubCell"/>
</dbReference>
<evidence type="ECO:0000256" key="13">
    <source>
        <dbReference type="ARBA" id="ARBA00023136"/>
    </source>
</evidence>
<comment type="similarity">
    <text evidence="3 20">Belongs to the peptidase M1 family.</text>
</comment>
<evidence type="ECO:0000256" key="7">
    <source>
        <dbReference type="ARBA" id="ARBA00022670"/>
    </source>
</evidence>
<dbReference type="GO" id="GO:0070006">
    <property type="term" value="F:metalloaminopeptidase activity"/>
    <property type="evidence" value="ECO:0007669"/>
    <property type="project" value="TreeGrafter"/>
</dbReference>
<keyword evidence="6" id="KW-0336">GPI-anchor</keyword>
<dbReference type="GO" id="GO:0006508">
    <property type="term" value="P:proteolysis"/>
    <property type="evidence" value="ECO:0007669"/>
    <property type="project" value="UniProtKB-KW"/>
</dbReference>
<dbReference type="InterPro" id="IPR045357">
    <property type="entry name" value="Aminopeptidase_N-like_N"/>
</dbReference>
<evidence type="ECO:0000259" key="24">
    <source>
        <dbReference type="Pfam" id="PF17900"/>
    </source>
</evidence>
<keyword evidence="20" id="KW-1133">Transmembrane helix</keyword>
<protein>
    <recommendedName>
        <fullName evidence="20">Aminopeptidase</fullName>
        <ecNumber evidence="20">3.4.11.-</ecNumber>
    </recommendedName>
</protein>
<comment type="subcellular location">
    <subcellularLocation>
        <location evidence="2">Cell membrane</location>
        <topology evidence="2">Lipid-anchor</topology>
        <topology evidence="2">GPI-anchor</topology>
    </subcellularLocation>
</comment>
<organism evidence="25">
    <name type="scientific">Anoplophora glabripennis</name>
    <name type="common">Asian longhorn beetle</name>
    <name type="synonym">Anoplophora nobilis</name>
    <dbReference type="NCBI Taxonomy" id="217634"/>
    <lineage>
        <taxon>Eukaryota</taxon>
        <taxon>Metazoa</taxon>
        <taxon>Ecdysozoa</taxon>
        <taxon>Arthropoda</taxon>
        <taxon>Hexapoda</taxon>
        <taxon>Insecta</taxon>
        <taxon>Pterygota</taxon>
        <taxon>Neoptera</taxon>
        <taxon>Endopterygota</taxon>
        <taxon>Coleoptera</taxon>
        <taxon>Polyphaga</taxon>
        <taxon>Cucujiformia</taxon>
        <taxon>Chrysomeloidea</taxon>
        <taxon>Cerambycidae</taxon>
        <taxon>Lamiinae</taxon>
        <taxon>Lamiini</taxon>
        <taxon>Anoplophora</taxon>
    </lineage>
</organism>
<feature type="signal peptide" evidence="21">
    <location>
        <begin position="1"/>
        <end position="21"/>
    </location>
</feature>
<evidence type="ECO:0000256" key="15">
    <source>
        <dbReference type="ARBA" id="ARBA00023180"/>
    </source>
</evidence>
<keyword evidence="13 20" id="KW-0472">Membrane</keyword>
<dbReference type="FunFam" id="1.25.50.20:FF:000001">
    <property type="entry name" value="Aminopeptidase"/>
    <property type="match status" value="1"/>
</dbReference>
<dbReference type="GO" id="GO:0016285">
    <property type="term" value="F:alanyl aminopeptidase activity"/>
    <property type="evidence" value="ECO:0007669"/>
    <property type="project" value="UniProtKB-EC"/>
</dbReference>
<accession>V5GNP2</accession>
<dbReference type="SUPFAM" id="SSF55486">
    <property type="entry name" value="Metalloproteases ('zincins'), catalytic domain"/>
    <property type="match status" value="1"/>
</dbReference>
<evidence type="ECO:0000259" key="23">
    <source>
        <dbReference type="Pfam" id="PF11838"/>
    </source>
</evidence>
<evidence type="ECO:0000256" key="19">
    <source>
        <dbReference type="PIRSR" id="PIRSR634016-4"/>
    </source>
</evidence>
<name>V5GNP2_ANOGL</name>
<keyword evidence="12 20" id="KW-0482">Metalloprotease</keyword>
<dbReference type="CDD" id="cd09601">
    <property type="entry name" value="M1_APN-Q_like"/>
    <property type="match status" value="1"/>
</dbReference>
<dbReference type="GO" id="GO:0005737">
    <property type="term" value="C:cytoplasm"/>
    <property type="evidence" value="ECO:0007669"/>
    <property type="project" value="TreeGrafter"/>
</dbReference>
<feature type="domain" description="Aminopeptidase N-like N-terminal" evidence="24">
    <location>
        <begin position="32"/>
        <end position="214"/>
    </location>
</feature>
<feature type="chain" id="PRO_5004734265" description="Aminopeptidase" evidence="21">
    <location>
        <begin position="22"/>
        <end position="912"/>
    </location>
</feature>
<evidence type="ECO:0000256" key="12">
    <source>
        <dbReference type="ARBA" id="ARBA00023049"/>
    </source>
</evidence>
<dbReference type="GO" id="GO:0005615">
    <property type="term" value="C:extracellular space"/>
    <property type="evidence" value="ECO:0007669"/>
    <property type="project" value="TreeGrafter"/>
</dbReference>
<evidence type="ECO:0000256" key="8">
    <source>
        <dbReference type="ARBA" id="ARBA00022723"/>
    </source>
</evidence>
<dbReference type="FunFam" id="1.10.390.10:FF:000013">
    <property type="entry name" value="Aminopeptidase N"/>
    <property type="match status" value="1"/>
</dbReference>
<dbReference type="Gene3D" id="1.25.50.20">
    <property type="match status" value="1"/>
</dbReference>
<dbReference type="InterPro" id="IPR050344">
    <property type="entry name" value="Peptidase_M1_aminopeptidases"/>
</dbReference>
<evidence type="ECO:0000313" key="25">
    <source>
        <dbReference type="EMBL" id="JAB65749.1"/>
    </source>
</evidence>
<feature type="site" description="Transition state stabilizer" evidence="19">
    <location>
        <position position="410"/>
    </location>
</feature>
<comment type="cofactor">
    <cofactor evidence="18 20">
        <name>Zn(2+)</name>
        <dbReference type="ChEBI" id="CHEBI:29105"/>
    </cofactor>
    <text evidence="18 20">Binds 1 zinc ion per subunit.</text>
</comment>
<gene>
    <name evidence="25" type="primary">AMPN</name>
</gene>
<feature type="binding site" evidence="18">
    <location>
        <position position="347"/>
    </location>
    <ligand>
        <name>Zn(2+)</name>
        <dbReference type="ChEBI" id="CHEBI:29105"/>
        <note>catalytic</note>
    </ligand>
</feature>
<keyword evidence="5" id="KW-1003">Cell membrane</keyword>
<evidence type="ECO:0000256" key="1">
    <source>
        <dbReference type="ARBA" id="ARBA00000098"/>
    </source>
</evidence>
<feature type="binding site" evidence="18">
    <location>
        <position position="328"/>
    </location>
    <ligand>
        <name>Zn(2+)</name>
        <dbReference type="ChEBI" id="CHEBI:29105"/>
        <note>catalytic</note>
    </ligand>
</feature>
<keyword evidence="4 20" id="KW-0031">Aminopeptidase</keyword>
<keyword evidence="8 18" id="KW-0479">Metal-binding</keyword>
<dbReference type="MEROPS" id="M01.016"/>
<evidence type="ECO:0000256" key="5">
    <source>
        <dbReference type="ARBA" id="ARBA00022475"/>
    </source>
</evidence>
<dbReference type="Pfam" id="PF01433">
    <property type="entry name" value="Peptidase_M1"/>
    <property type="match status" value="1"/>
</dbReference>
<evidence type="ECO:0000256" key="21">
    <source>
        <dbReference type="SAM" id="SignalP"/>
    </source>
</evidence>
<dbReference type="InterPro" id="IPR024571">
    <property type="entry name" value="ERAP1-like_C_dom"/>
</dbReference>
<feature type="transmembrane region" description="Helical" evidence="20">
    <location>
        <begin position="890"/>
        <end position="908"/>
    </location>
</feature>
<keyword evidence="7 20" id="KW-0645">Protease</keyword>
<evidence type="ECO:0000256" key="20">
    <source>
        <dbReference type="RuleBase" id="RU364040"/>
    </source>
</evidence>
<proteinExistence type="inferred from homology"/>
<dbReference type="InterPro" id="IPR027268">
    <property type="entry name" value="Peptidase_M4/M1_CTD_sf"/>
</dbReference>
<feature type="domain" description="Peptidase M1 membrane alanine aminopeptidase" evidence="22">
    <location>
        <begin position="258"/>
        <end position="471"/>
    </location>
</feature>
<dbReference type="PANTHER" id="PTHR11533:SF301">
    <property type="entry name" value="AMINOPEPTIDASE"/>
    <property type="match status" value="1"/>
</dbReference>
<reference evidence="25" key="1">
    <citation type="submission" date="2013-07" db="EMBL/GenBank/DDBJ databases">
        <title>Midgut Transcriptome Profiling of Anoplphora glabripennis, a Lignocellulose Degrading, Wood-Boring Cerambycid.</title>
        <authorList>
            <person name="Scully E.D."/>
            <person name="Hoover K."/>
            <person name="Carlson J.E."/>
            <person name="Tien M."/>
            <person name="Geib S.M."/>
        </authorList>
    </citation>
    <scope>NUCLEOTIDE SEQUENCE</scope>
</reference>
<dbReference type="InterPro" id="IPR034016">
    <property type="entry name" value="M1_APN-typ"/>
</dbReference>
<keyword evidence="16" id="KW-0449">Lipoprotein</keyword>
<dbReference type="Gene3D" id="2.60.40.1730">
    <property type="entry name" value="tricorn interacting facor f3 domain"/>
    <property type="match status" value="1"/>
</dbReference>
<evidence type="ECO:0000256" key="3">
    <source>
        <dbReference type="ARBA" id="ARBA00010136"/>
    </source>
</evidence>
<dbReference type="Gene3D" id="2.60.40.1910">
    <property type="match status" value="1"/>
</dbReference>
<feature type="binding site" evidence="18">
    <location>
        <position position="324"/>
    </location>
    <ligand>
        <name>Zn(2+)</name>
        <dbReference type="ChEBI" id="CHEBI:29105"/>
        <note>catalytic</note>
    </ligand>
</feature>
<dbReference type="PANTHER" id="PTHR11533">
    <property type="entry name" value="PROTEASE M1 ZINC METALLOPROTEASE"/>
    <property type="match status" value="1"/>
</dbReference>
<feature type="active site" description="Proton acceptor" evidence="17">
    <location>
        <position position="325"/>
    </location>
</feature>
<keyword evidence="11 18" id="KW-0862">Zinc</keyword>
<dbReference type="GO" id="GO:0098552">
    <property type="term" value="C:side of membrane"/>
    <property type="evidence" value="ECO:0007669"/>
    <property type="project" value="UniProtKB-KW"/>
</dbReference>